<protein>
    <recommendedName>
        <fullName evidence="3">Divergent polysaccharide deacetylase family protein</fullName>
    </recommendedName>
</protein>
<dbReference type="EMBL" id="BMPO01000001">
    <property type="protein sequence ID" value="GGJ83563.1"/>
    <property type="molecule type" value="Genomic_DNA"/>
</dbReference>
<dbReference type="RefSeq" id="WP_188981723.1">
    <property type="nucleotide sequence ID" value="NZ_BMPO01000001.1"/>
</dbReference>
<dbReference type="CDD" id="cd10936">
    <property type="entry name" value="CE4_DAC2"/>
    <property type="match status" value="1"/>
</dbReference>
<proteinExistence type="predicted"/>
<dbReference type="Gene3D" id="3.20.20.370">
    <property type="entry name" value="Glycoside hydrolase/deacetylase"/>
    <property type="match status" value="1"/>
</dbReference>
<organism evidence="1 2">
    <name type="scientific">Pseudomonas matsuisoli</name>
    <dbReference type="NCBI Taxonomy" id="1515666"/>
    <lineage>
        <taxon>Bacteria</taxon>
        <taxon>Pseudomonadati</taxon>
        <taxon>Pseudomonadota</taxon>
        <taxon>Gammaproteobacteria</taxon>
        <taxon>Pseudomonadales</taxon>
        <taxon>Pseudomonadaceae</taxon>
        <taxon>Pseudomonas</taxon>
    </lineage>
</organism>
<keyword evidence="2" id="KW-1185">Reference proteome</keyword>
<reference evidence="1" key="1">
    <citation type="journal article" date="2014" name="Int. J. Syst. Evol. Microbiol.">
        <title>Complete genome sequence of Corynebacterium casei LMG S-19264T (=DSM 44701T), isolated from a smear-ripened cheese.</title>
        <authorList>
            <consortium name="US DOE Joint Genome Institute (JGI-PGF)"/>
            <person name="Walter F."/>
            <person name="Albersmeier A."/>
            <person name="Kalinowski J."/>
            <person name="Ruckert C."/>
        </authorList>
    </citation>
    <scope>NUCLEOTIDE SEQUENCE</scope>
    <source>
        <strain evidence="1">JCM 30078</strain>
    </source>
</reference>
<dbReference type="AlphaFoldDB" id="A0A917PL41"/>
<evidence type="ECO:0008006" key="3">
    <source>
        <dbReference type="Google" id="ProtNLM"/>
    </source>
</evidence>
<gene>
    <name evidence="1" type="ORF">GCM10009304_06890</name>
</gene>
<reference evidence="1" key="2">
    <citation type="submission" date="2020-09" db="EMBL/GenBank/DDBJ databases">
        <authorList>
            <person name="Sun Q."/>
            <person name="Ohkuma M."/>
        </authorList>
    </citation>
    <scope>NUCLEOTIDE SEQUENCE</scope>
    <source>
        <strain evidence="1">JCM 30078</strain>
    </source>
</reference>
<accession>A0A917PL41</accession>
<dbReference type="Pfam" id="PF04748">
    <property type="entry name" value="Polysacc_deac_2"/>
    <property type="match status" value="1"/>
</dbReference>
<dbReference type="PANTHER" id="PTHR30105">
    <property type="entry name" value="UNCHARACTERIZED YIBQ-RELATED"/>
    <property type="match status" value="1"/>
</dbReference>
<name>A0A917PL41_9PSED</name>
<dbReference type="Proteomes" id="UP000635983">
    <property type="component" value="Unassembled WGS sequence"/>
</dbReference>
<evidence type="ECO:0000313" key="1">
    <source>
        <dbReference type="EMBL" id="GGJ83563.1"/>
    </source>
</evidence>
<dbReference type="SUPFAM" id="SSF88713">
    <property type="entry name" value="Glycoside hydrolase/deacetylase"/>
    <property type="match status" value="1"/>
</dbReference>
<dbReference type="PANTHER" id="PTHR30105:SF2">
    <property type="entry name" value="DIVERGENT POLYSACCHARIDE DEACETYLASE SUPERFAMILY"/>
    <property type="match status" value="1"/>
</dbReference>
<evidence type="ECO:0000313" key="2">
    <source>
        <dbReference type="Proteomes" id="UP000635983"/>
    </source>
</evidence>
<dbReference type="InterPro" id="IPR006837">
    <property type="entry name" value="Divergent_DAC"/>
</dbReference>
<sequence length="259" mass="28530">MIRRDALRWLAGMAALGALPIRATQAESRPRLTLIIDDLGQTPARDQQILELPGPVVMSILPDTPHATELSRKAYRAGKQILLHLPMDPAGGPFAWHPGMPIPELEKRLNAALNAVPGAEGINNHMGSRMTSQREAMAWLMQDLQRRHLFFVDSRTSSATVAAAEAQRAGLASLSRDVFLDDDMHPEAIAKQYAYGLALARKQGSVVMIGHPHPATISVLQRELPRLKEQGIDWISADMMIAVRHNLAMPAHGMNGRYR</sequence>
<dbReference type="GO" id="GO:0005975">
    <property type="term" value="P:carbohydrate metabolic process"/>
    <property type="evidence" value="ECO:0007669"/>
    <property type="project" value="InterPro"/>
</dbReference>
<dbReference type="InterPro" id="IPR011330">
    <property type="entry name" value="Glyco_hydro/deAcase_b/a-brl"/>
</dbReference>
<comment type="caution">
    <text evidence="1">The sequence shown here is derived from an EMBL/GenBank/DDBJ whole genome shotgun (WGS) entry which is preliminary data.</text>
</comment>